<sequence>MGQKKTQKQLAGLAAARASRHKPSEKENTIAPPQSPPRSTTRSQRHISTLQDRINEQDIHISFLSQSNSKLQAENTSLHHQLLHSRSTIASLQEQNAVSAQRLRETTEELKDAYDEISSQAVIIRKNQRINRLIRDKSVLSAKLACAKQQVLDAVLRAHAAEKLSKSESLQIETLLQTISSLDQKLDTQQQQQKDLYKTLQATSMREKRAKAVLQQVRTQLRAKSKWSGMNRRMFSSQYRSLALAFTRAGCAQARLGPLLIRVGKILGVTIKRSMSRRTVGRVITEAGIKVRLQLGHELAQAKNVCLSSDGTSVRNIQVEARHLTYAPPTYTTDPEAPQTAFPTRVVGVANALDHTAQTQFEGWEEVNRDIFETYMNSPLAKRDSLEGYQLEQDDLWRKMVAYNSDHAADVRLTARKCGEKRQAVVETDVGRQELEHMTTEEAEDALWEVVEEICDDPATLNRSSLPEDLRMEALQSLARHTPGLNHSEQNAFNGLNDIPTMTECCVMTLYKNAISDPHMAMTRRPGVNHIDLGPLHARILVHTQKLIDQPDLLLDPTIPSADVTFDGKPFRDQFAVDSVHFMASRLPHLETILVAFLKATLTAWERFSSEFSDDSVISQLSPAEKLLICIPANNVMNEGLLGGWRVHSRTRSATTISHFSAQTAYHRNDTETFADAVLNTEEDAVYIMRLARVEDASGAMRKFRDNLLAFKRRVAEESRAKHKAKEDLAAAKTAELQAIAVITDPQKLGDLNHDELCQQLDIRRKLIKEEIIAKALLKDMKTKPAMLKAILESDERRLAAGTA</sequence>
<feature type="region of interest" description="Disordered" evidence="2">
    <location>
        <begin position="1"/>
        <end position="45"/>
    </location>
</feature>
<organism evidence="3 4">
    <name type="scientific">Mycena sanguinolenta</name>
    <dbReference type="NCBI Taxonomy" id="230812"/>
    <lineage>
        <taxon>Eukaryota</taxon>
        <taxon>Fungi</taxon>
        <taxon>Dikarya</taxon>
        <taxon>Basidiomycota</taxon>
        <taxon>Agaricomycotina</taxon>
        <taxon>Agaricomycetes</taxon>
        <taxon>Agaricomycetidae</taxon>
        <taxon>Agaricales</taxon>
        <taxon>Marasmiineae</taxon>
        <taxon>Mycenaceae</taxon>
        <taxon>Mycena</taxon>
    </lineage>
</organism>
<proteinExistence type="predicted"/>
<dbReference type="EMBL" id="JACAZH010000001">
    <property type="protein sequence ID" value="KAF7377133.1"/>
    <property type="molecule type" value="Genomic_DNA"/>
</dbReference>
<comment type="caution">
    <text evidence="3">The sequence shown here is derived from an EMBL/GenBank/DDBJ whole genome shotgun (WGS) entry which is preliminary data.</text>
</comment>
<protein>
    <submittedName>
        <fullName evidence="3">Uncharacterized protein</fullName>
    </submittedName>
</protein>
<name>A0A8H6ZDP0_9AGAR</name>
<gene>
    <name evidence="3" type="ORF">MSAN_00132400</name>
</gene>
<feature type="coiled-coil region" evidence="1">
    <location>
        <begin position="89"/>
        <end position="192"/>
    </location>
</feature>
<accession>A0A8H6ZDP0</accession>
<evidence type="ECO:0000256" key="1">
    <source>
        <dbReference type="SAM" id="Coils"/>
    </source>
</evidence>
<reference evidence="3" key="1">
    <citation type="submission" date="2020-05" db="EMBL/GenBank/DDBJ databases">
        <title>Mycena genomes resolve the evolution of fungal bioluminescence.</title>
        <authorList>
            <person name="Tsai I.J."/>
        </authorList>
    </citation>
    <scope>NUCLEOTIDE SEQUENCE</scope>
    <source>
        <strain evidence="3">160909Yilan</strain>
    </source>
</reference>
<evidence type="ECO:0000313" key="4">
    <source>
        <dbReference type="Proteomes" id="UP000623467"/>
    </source>
</evidence>
<dbReference type="AlphaFoldDB" id="A0A8H6ZDP0"/>
<evidence type="ECO:0000256" key="2">
    <source>
        <dbReference type="SAM" id="MobiDB-lite"/>
    </source>
</evidence>
<keyword evidence="4" id="KW-1185">Reference proteome</keyword>
<keyword evidence="1" id="KW-0175">Coiled coil</keyword>
<evidence type="ECO:0000313" key="3">
    <source>
        <dbReference type="EMBL" id="KAF7377133.1"/>
    </source>
</evidence>
<dbReference type="Proteomes" id="UP000623467">
    <property type="component" value="Unassembled WGS sequence"/>
</dbReference>
<dbReference type="OrthoDB" id="3052721at2759"/>